<evidence type="ECO:0000313" key="6">
    <source>
        <dbReference type="EMBL" id="PRQ03678.1"/>
    </source>
</evidence>
<sequence>MAKPVSPREPDEIDGDLVPCIEVTEGRSRGKVFPLERPRGYVVGRLPGAEITIDDPGVSRRHIRITRRADGSIDAADMRSTNGLIINEEKVERGPLRAGDLIALGPDAVLRLVYRPPGQLGPSVSPSEATIPPDVIAPEVQAPEDSTAIIIRRPKLEDIPLSARQLEVSQLVANGMTNAAIAEQLGISPRTVTSHLDHIYGRLEIGSRAALTRWIVERGLVAPGQ</sequence>
<organism evidence="6 7">
    <name type="scientific">Enhygromyxa salina</name>
    <dbReference type="NCBI Taxonomy" id="215803"/>
    <lineage>
        <taxon>Bacteria</taxon>
        <taxon>Pseudomonadati</taxon>
        <taxon>Myxococcota</taxon>
        <taxon>Polyangia</taxon>
        <taxon>Nannocystales</taxon>
        <taxon>Nannocystaceae</taxon>
        <taxon>Enhygromyxa</taxon>
    </lineage>
</organism>
<evidence type="ECO:0000259" key="4">
    <source>
        <dbReference type="PROSITE" id="PS50006"/>
    </source>
</evidence>
<dbReference type="PROSITE" id="PS50043">
    <property type="entry name" value="HTH_LUXR_2"/>
    <property type="match status" value="1"/>
</dbReference>
<proteinExistence type="predicted"/>
<dbReference type="CDD" id="cd06170">
    <property type="entry name" value="LuxR_C_like"/>
    <property type="match status" value="1"/>
</dbReference>
<dbReference type="PANTHER" id="PTHR44688:SF16">
    <property type="entry name" value="DNA-BINDING TRANSCRIPTIONAL ACTIVATOR DEVR_DOSR"/>
    <property type="match status" value="1"/>
</dbReference>
<name>A0A2S9YEY2_9BACT</name>
<dbReference type="GO" id="GO:0006355">
    <property type="term" value="P:regulation of DNA-templated transcription"/>
    <property type="evidence" value="ECO:0007669"/>
    <property type="project" value="InterPro"/>
</dbReference>
<comment type="caution">
    <text evidence="6">The sequence shown here is derived from an EMBL/GenBank/DDBJ whole genome shotgun (WGS) entry which is preliminary data.</text>
</comment>
<dbReference type="Proteomes" id="UP000237968">
    <property type="component" value="Unassembled WGS sequence"/>
</dbReference>
<feature type="domain" description="HTH luxR-type" evidence="5">
    <location>
        <begin position="154"/>
        <end position="219"/>
    </location>
</feature>
<dbReference type="EMBL" id="PVNK01000072">
    <property type="protein sequence ID" value="PRQ03678.1"/>
    <property type="molecule type" value="Genomic_DNA"/>
</dbReference>
<dbReference type="GO" id="GO:0003677">
    <property type="term" value="F:DNA binding"/>
    <property type="evidence" value="ECO:0007669"/>
    <property type="project" value="UniProtKB-KW"/>
</dbReference>
<feature type="domain" description="FHA" evidence="4">
    <location>
        <begin position="41"/>
        <end position="91"/>
    </location>
</feature>
<evidence type="ECO:0000259" key="5">
    <source>
        <dbReference type="PROSITE" id="PS50043"/>
    </source>
</evidence>
<dbReference type="RefSeq" id="WP_106390848.1">
    <property type="nucleotide sequence ID" value="NZ_PVNK01000072.1"/>
</dbReference>
<gene>
    <name evidence="6" type="primary">nreC_1</name>
    <name evidence="6" type="ORF">ENSA5_13710</name>
</gene>
<dbReference type="Pfam" id="PF00498">
    <property type="entry name" value="FHA"/>
    <property type="match status" value="1"/>
</dbReference>
<dbReference type="Pfam" id="PF00196">
    <property type="entry name" value="GerE"/>
    <property type="match status" value="1"/>
</dbReference>
<dbReference type="InterPro" id="IPR008984">
    <property type="entry name" value="SMAD_FHA_dom_sf"/>
</dbReference>
<dbReference type="SMART" id="SM00421">
    <property type="entry name" value="HTH_LUXR"/>
    <property type="match status" value="1"/>
</dbReference>
<protein>
    <submittedName>
        <fullName evidence="6">Oxygen regulatory protein NreC</fullName>
    </submittedName>
</protein>
<accession>A0A2S9YEY2</accession>
<reference evidence="6 7" key="1">
    <citation type="submission" date="2018-03" db="EMBL/GenBank/DDBJ databases">
        <title>Draft Genome Sequences of the Obligatory Marine Myxobacteria Enhygromyxa salina SWB005.</title>
        <authorList>
            <person name="Poehlein A."/>
            <person name="Moghaddam J.A."/>
            <person name="Harms H."/>
            <person name="Alanjari M."/>
            <person name="Koenig G.M."/>
            <person name="Daniel R."/>
            <person name="Schaeberle T.F."/>
        </authorList>
    </citation>
    <scope>NUCLEOTIDE SEQUENCE [LARGE SCALE GENOMIC DNA]</scope>
    <source>
        <strain evidence="6 7">SWB005</strain>
    </source>
</reference>
<dbReference type="PRINTS" id="PR00038">
    <property type="entry name" value="HTHLUXR"/>
</dbReference>
<dbReference type="PANTHER" id="PTHR44688">
    <property type="entry name" value="DNA-BINDING TRANSCRIPTIONAL ACTIVATOR DEVR_DOSR"/>
    <property type="match status" value="1"/>
</dbReference>
<keyword evidence="2" id="KW-0238">DNA-binding</keyword>
<evidence type="ECO:0000256" key="1">
    <source>
        <dbReference type="ARBA" id="ARBA00023015"/>
    </source>
</evidence>
<dbReference type="InterPro" id="IPR016032">
    <property type="entry name" value="Sig_transdc_resp-reg_C-effctor"/>
</dbReference>
<dbReference type="AlphaFoldDB" id="A0A2S9YEY2"/>
<dbReference type="InterPro" id="IPR036388">
    <property type="entry name" value="WH-like_DNA-bd_sf"/>
</dbReference>
<dbReference type="PROSITE" id="PS00622">
    <property type="entry name" value="HTH_LUXR_1"/>
    <property type="match status" value="1"/>
</dbReference>
<keyword evidence="3" id="KW-0804">Transcription</keyword>
<dbReference type="Gene3D" id="1.10.10.10">
    <property type="entry name" value="Winged helix-like DNA-binding domain superfamily/Winged helix DNA-binding domain"/>
    <property type="match status" value="1"/>
</dbReference>
<dbReference type="InterPro" id="IPR000253">
    <property type="entry name" value="FHA_dom"/>
</dbReference>
<dbReference type="OrthoDB" id="5507243at2"/>
<dbReference type="SMART" id="SM00240">
    <property type="entry name" value="FHA"/>
    <property type="match status" value="1"/>
</dbReference>
<keyword evidence="7" id="KW-1185">Reference proteome</keyword>
<dbReference type="InterPro" id="IPR000792">
    <property type="entry name" value="Tscrpt_reg_LuxR_C"/>
</dbReference>
<dbReference type="PROSITE" id="PS50006">
    <property type="entry name" value="FHA_DOMAIN"/>
    <property type="match status" value="1"/>
</dbReference>
<dbReference type="CDD" id="cd00060">
    <property type="entry name" value="FHA"/>
    <property type="match status" value="1"/>
</dbReference>
<dbReference type="SUPFAM" id="SSF46894">
    <property type="entry name" value="C-terminal effector domain of the bipartite response regulators"/>
    <property type="match status" value="1"/>
</dbReference>
<evidence type="ECO:0000256" key="3">
    <source>
        <dbReference type="ARBA" id="ARBA00023163"/>
    </source>
</evidence>
<keyword evidence="1" id="KW-0805">Transcription regulation</keyword>
<dbReference type="Gene3D" id="2.60.200.20">
    <property type="match status" value="1"/>
</dbReference>
<evidence type="ECO:0000313" key="7">
    <source>
        <dbReference type="Proteomes" id="UP000237968"/>
    </source>
</evidence>
<dbReference type="SUPFAM" id="SSF49879">
    <property type="entry name" value="SMAD/FHA domain"/>
    <property type="match status" value="1"/>
</dbReference>
<evidence type="ECO:0000256" key="2">
    <source>
        <dbReference type="ARBA" id="ARBA00023125"/>
    </source>
</evidence>